<dbReference type="InterPro" id="IPR035810">
    <property type="entry name" value="PEBP_euk"/>
</dbReference>
<keyword evidence="4" id="KW-0175">Coiled coil</keyword>
<evidence type="ECO:0000313" key="11">
    <source>
        <dbReference type="EMBL" id="EEC14872.1"/>
    </source>
</evidence>
<dbReference type="InterPro" id="IPR036610">
    <property type="entry name" value="PEBP-like_sf"/>
</dbReference>
<dbReference type="CDD" id="cd00866">
    <property type="entry name" value="PEBP_euk"/>
    <property type="match status" value="1"/>
</dbReference>
<keyword evidence="6" id="KW-0687">Ribonucleoprotein</keyword>
<feature type="compositionally biased region" description="Basic and acidic residues" evidence="10">
    <location>
        <begin position="417"/>
        <end position="446"/>
    </location>
</feature>
<reference evidence="12" key="2">
    <citation type="submission" date="2020-05" db="UniProtKB">
        <authorList>
            <consortium name="EnsemblMetazoa"/>
        </authorList>
    </citation>
    <scope>IDENTIFICATION</scope>
    <source>
        <strain evidence="12">wikel</strain>
    </source>
</reference>
<evidence type="ECO:0000256" key="8">
    <source>
        <dbReference type="ARBA" id="ARBA00039444"/>
    </source>
</evidence>
<evidence type="ECO:0000256" key="1">
    <source>
        <dbReference type="ARBA" id="ARBA00004173"/>
    </source>
</evidence>
<dbReference type="EMBL" id="ABJB010154276">
    <property type="status" value="NOT_ANNOTATED_CDS"/>
    <property type="molecule type" value="Genomic_DNA"/>
</dbReference>
<organism>
    <name type="scientific">Ixodes scapularis</name>
    <name type="common">Black-legged tick</name>
    <name type="synonym">Deer tick</name>
    <dbReference type="NCBI Taxonomy" id="6945"/>
    <lineage>
        <taxon>Eukaryota</taxon>
        <taxon>Metazoa</taxon>
        <taxon>Ecdysozoa</taxon>
        <taxon>Arthropoda</taxon>
        <taxon>Chelicerata</taxon>
        <taxon>Arachnida</taxon>
        <taxon>Acari</taxon>
        <taxon>Parasitiformes</taxon>
        <taxon>Ixodida</taxon>
        <taxon>Ixodoidea</taxon>
        <taxon>Ixodidae</taxon>
        <taxon>Ixodinae</taxon>
        <taxon>Ixodes</taxon>
    </lineage>
</organism>
<dbReference type="EnsemblMetazoa" id="ISCW021329-RA">
    <property type="protein sequence ID" value="ISCW021329-PA"/>
    <property type="gene ID" value="ISCW021329"/>
</dbReference>
<evidence type="ECO:0007829" key="14">
    <source>
        <dbReference type="PeptideAtlas" id="B7Q7Q0"/>
    </source>
</evidence>
<dbReference type="Gene3D" id="3.90.280.10">
    <property type="entry name" value="PEBP-like"/>
    <property type="match status" value="1"/>
</dbReference>
<dbReference type="FunCoup" id="B7Q7Q0">
    <property type="interactions" value="371"/>
</dbReference>
<gene>
    <name evidence="11" type="ORF">IscW_ISCW021329</name>
</gene>
<sequence length="446" mass="52342">MTALTTLLRGVRNLGVHLQPAFIRQPVLSRGLRGAPPESAKTLEDKLRELSAADPVEARVDIGFRQSAIKNKALLKARYKLWKENKDDLDLAERSRSGTLKISYEEARQNWLADEAPNHVKEIADHYGIFKDLYAYGYFHPIMYLNVYYEHDAEHVMPVYHGNHILPSEASQAPSVSFDSEPDALWSLVLTSLDGHLLDNDKEYLHWFVVKYIPGACNVANGEVVCDYMQPFLPRGTGYHRYVFVLYKQEGLIDYSKFKLPPKCTSLEQRTFKTHNFYEEHEKVLTPAGLAFFQCTWEDSLMDFFHNTLKMRAPTFEYVQPPEYIPKQVTYPHKEPFNIYLDKYRDPRDLREEVCLKRLRKLNPLEEEPPMPKYPNIYKVPQGTPSWLVDEMRKERFRIGKYRDLRPFSLYPEAEYEDPKEKALREQEQLEREWAEGKRKKPEKSP</sequence>
<dbReference type="HOGENOM" id="CLU_043994_0_1_1"/>
<feature type="region of interest" description="Disordered" evidence="10">
    <location>
        <begin position="415"/>
        <end position="446"/>
    </location>
</feature>
<keyword evidence="5" id="KW-0496">Mitochondrion</keyword>
<dbReference type="SUPFAM" id="SSF49777">
    <property type="entry name" value="PEBP-like"/>
    <property type="match status" value="1"/>
</dbReference>
<name>B7Q7Q0_IXOSC</name>
<proteinExistence type="evidence at protein level"/>
<keyword evidence="3 11" id="KW-0689">Ribosomal protein</keyword>
<dbReference type="FunFam" id="3.90.280.10:FF:000002">
    <property type="entry name" value="39S ribosomal protein L38, mitochondrial"/>
    <property type="match status" value="1"/>
</dbReference>
<dbReference type="OrthoDB" id="2153661at2759"/>
<comment type="similarity">
    <text evidence="7">Belongs to the phosphatidylethanolamine-binding protein family. Mitochondrion-specific ribosomal protein mL38 subfamily.</text>
</comment>
<dbReference type="Proteomes" id="UP000001555">
    <property type="component" value="Unassembled WGS sequence"/>
</dbReference>
<dbReference type="STRING" id="6945.B7Q7Q0"/>
<dbReference type="EMBL" id="DS876757">
    <property type="protein sequence ID" value="EEC14872.1"/>
    <property type="molecule type" value="Genomic_DNA"/>
</dbReference>
<keyword evidence="14" id="KW-1267">Proteomics identification</keyword>
<accession>B7Q7Q0</accession>
<keyword evidence="2" id="KW-0809">Transit peptide</keyword>
<dbReference type="GO" id="GO:0005762">
    <property type="term" value="C:mitochondrial large ribosomal subunit"/>
    <property type="evidence" value="ECO:0000318"/>
    <property type="project" value="GO_Central"/>
</dbReference>
<dbReference type="GO" id="GO:0005743">
    <property type="term" value="C:mitochondrial inner membrane"/>
    <property type="evidence" value="ECO:0007669"/>
    <property type="project" value="UniProtKB-ARBA"/>
</dbReference>
<evidence type="ECO:0000256" key="9">
    <source>
        <dbReference type="ARBA" id="ARBA00041206"/>
    </source>
</evidence>
<dbReference type="PaxDb" id="6945-B7Q7Q0"/>
<dbReference type="VEuPathDB" id="VectorBase:ISCW021329"/>
<evidence type="ECO:0000256" key="7">
    <source>
        <dbReference type="ARBA" id="ARBA00038016"/>
    </source>
</evidence>
<evidence type="ECO:0000313" key="12">
    <source>
        <dbReference type="EnsemblMetazoa" id="ISCW021329-PA"/>
    </source>
</evidence>
<reference evidence="11 13" key="1">
    <citation type="submission" date="2008-03" db="EMBL/GenBank/DDBJ databases">
        <title>Annotation of Ixodes scapularis.</title>
        <authorList>
            <consortium name="Ixodes scapularis Genome Project Consortium"/>
            <person name="Caler E."/>
            <person name="Hannick L.I."/>
            <person name="Bidwell S."/>
            <person name="Joardar V."/>
            <person name="Thiagarajan M."/>
            <person name="Amedeo P."/>
            <person name="Galinsky K.J."/>
            <person name="Schobel S."/>
            <person name="Inman J."/>
            <person name="Hostetler J."/>
            <person name="Miller J."/>
            <person name="Hammond M."/>
            <person name="Megy K."/>
            <person name="Lawson D."/>
            <person name="Kodira C."/>
            <person name="Sutton G."/>
            <person name="Meyer J."/>
            <person name="Hill C.A."/>
            <person name="Birren B."/>
            <person name="Nene V."/>
            <person name="Collins F."/>
            <person name="Alarcon-Chaidez F."/>
            <person name="Wikel S."/>
            <person name="Strausberg R."/>
        </authorList>
    </citation>
    <scope>NUCLEOTIDE SEQUENCE [LARGE SCALE GENOMIC DNA]</scope>
    <source>
        <strain evidence="13">Wikel</strain>
        <strain evidence="11">Wikel colony</strain>
    </source>
</reference>
<dbReference type="AlphaFoldDB" id="B7Q7Q0"/>
<dbReference type="VEuPathDB" id="VectorBase:ISCP_008882"/>
<evidence type="ECO:0000256" key="5">
    <source>
        <dbReference type="ARBA" id="ARBA00023128"/>
    </source>
</evidence>
<evidence type="ECO:0000256" key="4">
    <source>
        <dbReference type="ARBA" id="ARBA00023054"/>
    </source>
</evidence>
<keyword evidence="13" id="KW-1185">Reference proteome</keyword>
<dbReference type="PANTHER" id="PTHR11362">
    <property type="entry name" value="PHOSPHATIDYLETHANOLAMINE-BINDING PROTEIN"/>
    <property type="match status" value="1"/>
</dbReference>
<dbReference type="VEuPathDB" id="VectorBase:ISCI021329"/>
<comment type="subcellular location">
    <subcellularLocation>
        <location evidence="1">Mitochondrion</location>
    </subcellularLocation>
</comment>
<dbReference type="Pfam" id="PF01161">
    <property type="entry name" value="PBP"/>
    <property type="match status" value="1"/>
</dbReference>
<evidence type="ECO:0000256" key="2">
    <source>
        <dbReference type="ARBA" id="ARBA00022946"/>
    </source>
</evidence>
<evidence type="ECO:0000256" key="3">
    <source>
        <dbReference type="ARBA" id="ARBA00022980"/>
    </source>
</evidence>
<evidence type="ECO:0000256" key="6">
    <source>
        <dbReference type="ARBA" id="ARBA00023274"/>
    </source>
</evidence>
<dbReference type="PANTHER" id="PTHR11362:SF133">
    <property type="entry name" value="LARGE RIBOSOMAL SUBUNIT PROTEIN ML38"/>
    <property type="match status" value="1"/>
</dbReference>
<protein>
    <recommendedName>
        <fullName evidence="8">Large ribosomal subunit protein mL38</fullName>
    </recommendedName>
    <alternativeName>
        <fullName evidence="9">39S ribosomal protein L38, mitochondrial</fullName>
    </alternativeName>
</protein>
<evidence type="ECO:0000313" key="13">
    <source>
        <dbReference type="Proteomes" id="UP000001555"/>
    </source>
</evidence>
<dbReference type="InParanoid" id="B7Q7Q0"/>
<evidence type="ECO:0000256" key="10">
    <source>
        <dbReference type="SAM" id="MobiDB-lite"/>
    </source>
</evidence>
<dbReference type="InterPro" id="IPR008914">
    <property type="entry name" value="PEBP"/>
</dbReference>